<keyword evidence="5 18" id="KW-0812">Transmembrane</keyword>
<comment type="caution">
    <text evidence="19">The sequence shown here is derived from an EMBL/GenBank/DDBJ whole genome shotgun (WGS) entry which is preliminary data.</text>
</comment>
<evidence type="ECO:0000256" key="15">
    <source>
        <dbReference type="ARBA" id="ARBA00025285"/>
    </source>
</evidence>
<dbReference type="Pfam" id="PF01786">
    <property type="entry name" value="AOX"/>
    <property type="match status" value="1"/>
</dbReference>
<keyword evidence="9" id="KW-0249">Electron transport</keyword>
<feature type="transmembrane region" description="Helical" evidence="18">
    <location>
        <begin position="223"/>
        <end position="246"/>
    </location>
</feature>
<feature type="binding site" evidence="16">
    <location>
        <position position="169"/>
    </location>
    <ligand>
        <name>Fe cation</name>
        <dbReference type="ChEBI" id="CHEBI:24875"/>
        <label>1</label>
    </ligand>
</feature>
<dbReference type="PANTHER" id="PTHR31803">
    <property type="entry name" value="ALTERNATIVE OXIDASE"/>
    <property type="match status" value="1"/>
</dbReference>
<feature type="binding site" evidence="16">
    <location>
        <position position="259"/>
    </location>
    <ligand>
        <name>Fe cation</name>
        <dbReference type="ChEBI" id="CHEBI:24875"/>
        <label>2</label>
    </ligand>
</feature>
<dbReference type="GO" id="GO:0046872">
    <property type="term" value="F:metal ion binding"/>
    <property type="evidence" value="ECO:0007669"/>
    <property type="project" value="UniProtKB-KW"/>
</dbReference>
<proteinExistence type="inferred from homology"/>
<keyword evidence="7" id="KW-0999">Mitochondrion inner membrane</keyword>
<evidence type="ECO:0000256" key="9">
    <source>
        <dbReference type="ARBA" id="ARBA00022982"/>
    </source>
</evidence>
<evidence type="ECO:0000256" key="13">
    <source>
        <dbReference type="ARBA" id="ARBA00023128"/>
    </source>
</evidence>
<keyword evidence="12 16" id="KW-0408">Iron</keyword>
<dbReference type="AlphaFoldDB" id="A0A9Q1C158"/>
<evidence type="ECO:0000256" key="3">
    <source>
        <dbReference type="ARBA" id="ARBA00022448"/>
    </source>
</evidence>
<evidence type="ECO:0000256" key="7">
    <source>
        <dbReference type="ARBA" id="ARBA00022792"/>
    </source>
</evidence>
<feature type="region of interest" description="Disordered" evidence="17">
    <location>
        <begin position="55"/>
        <end position="96"/>
    </location>
</feature>
<evidence type="ECO:0000256" key="17">
    <source>
        <dbReference type="SAM" id="MobiDB-lite"/>
    </source>
</evidence>
<evidence type="ECO:0000256" key="14">
    <source>
        <dbReference type="ARBA" id="ARBA00023136"/>
    </source>
</evidence>
<dbReference type="GO" id="GO:0009916">
    <property type="term" value="F:alternative oxidase activity"/>
    <property type="evidence" value="ECO:0007669"/>
    <property type="project" value="InterPro"/>
</dbReference>
<evidence type="ECO:0000256" key="10">
    <source>
        <dbReference type="ARBA" id="ARBA00022989"/>
    </source>
</evidence>
<comment type="similarity">
    <text evidence="2">Belongs to the alternative oxidase family.</text>
</comment>
<feature type="compositionally biased region" description="Basic and acidic residues" evidence="17">
    <location>
        <begin position="72"/>
        <end position="92"/>
    </location>
</feature>
<comment type="function">
    <text evidence="15">Catalyzes cyanide-resistant oxygen consumption. May increase respiration when the cytochrome respiratory pathway is restricted, or in response to low temperatures.</text>
</comment>
<feature type="compositionally biased region" description="Polar residues" evidence="17">
    <location>
        <begin position="55"/>
        <end position="64"/>
    </location>
</feature>
<keyword evidence="13" id="KW-0496">Mitochondrion</keyword>
<evidence type="ECO:0000256" key="12">
    <source>
        <dbReference type="ARBA" id="ARBA00023004"/>
    </source>
</evidence>
<feature type="binding site" evidence="16">
    <location>
        <position position="313"/>
    </location>
    <ligand>
        <name>Fe cation</name>
        <dbReference type="ChEBI" id="CHEBI:24875"/>
        <label>2</label>
    </ligand>
</feature>
<comment type="cofactor">
    <cofactor evidence="16">
        <name>Fe cation</name>
        <dbReference type="ChEBI" id="CHEBI:24875"/>
    </cofactor>
    <text evidence="16">Binds 2 iron ions per subunit.</text>
</comment>
<dbReference type="GO" id="GO:0005743">
    <property type="term" value="C:mitochondrial inner membrane"/>
    <property type="evidence" value="ECO:0007669"/>
    <property type="project" value="UniProtKB-SubCell"/>
</dbReference>
<evidence type="ECO:0000256" key="2">
    <source>
        <dbReference type="ARBA" id="ARBA00008388"/>
    </source>
</evidence>
<evidence type="ECO:0000313" key="19">
    <source>
        <dbReference type="EMBL" id="KAJ8036290.1"/>
    </source>
</evidence>
<accession>A0A9Q1C158</accession>
<sequence>MNPSLSRFVSTSFRVLLRSPSSCSYYCKFVGIQISPSIGLIQSSRALCQSSRQISTTDTSSNKHVPTAPHFKTSETRKKRQAESEIDAHKQDASSSYGTRFNPYTMAHPIWSENEMDSVEITHRPPDGFVDWLAFIGVKTLRFGFDTLSGFSFGKRNEKKWINRIIFLETVAGVPGMVAAMTRHLHSLRRLKRDYGWIHTLLEEAENERMHLISALMVKKPSWFFRGCVLLTQGIFVNMFFVAYLISPRLCHRFVGYLEEEAVITYTKLLKDIDDGALPLWENMPAPDVAVAYWKLEDDANMRDMFRAIRADEAHHREVNHTLSSLKPDDENPFPPGQ</sequence>
<evidence type="ECO:0000256" key="1">
    <source>
        <dbReference type="ARBA" id="ARBA00004273"/>
    </source>
</evidence>
<gene>
    <name evidence="19" type="ORF">HOLleu_20220</name>
</gene>
<feature type="binding site" evidence="16">
    <location>
        <position position="208"/>
    </location>
    <ligand>
        <name>Fe cation</name>
        <dbReference type="ChEBI" id="CHEBI:24875"/>
        <label>2</label>
    </ligand>
</feature>
<dbReference type="CDD" id="cd01053">
    <property type="entry name" value="AOX"/>
    <property type="match status" value="1"/>
</dbReference>
<evidence type="ECO:0000256" key="5">
    <source>
        <dbReference type="ARBA" id="ARBA00022692"/>
    </source>
</evidence>
<dbReference type="Gene3D" id="1.20.1260.140">
    <property type="entry name" value="Alternative oxidase"/>
    <property type="match status" value="1"/>
</dbReference>
<evidence type="ECO:0000256" key="11">
    <source>
        <dbReference type="ARBA" id="ARBA00023002"/>
    </source>
</evidence>
<feature type="binding site" evidence="16">
    <location>
        <position position="316"/>
    </location>
    <ligand>
        <name>Fe cation</name>
        <dbReference type="ChEBI" id="CHEBI:24875"/>
        <label>2</label>
    </ligand>
</feature>
<feature type="transmembrane region" description="Helical" evidence="18">
    <location>
        <begin position="165"/>
        <end position="185"/>
    </location>
</feature>
<dbReference type="EMBL" id="JAIZAY010000009">
    <property type="protein sequence ID" value="KAJ8036290.1"/>
    <property type="molecule type" value="Genomic_DNA"/>
</dbReference>
<feature type="binding site" evidence="16">
    <location>
        <position position="313"/>
    </location>
    <ligand>
        <name>Fe cation</name>
        <dbReference type="ChEBI" id="CHEBI:24875"/>
        <label>1</label>
    </ligand>
</feature>
<evidence type="ECO:0000256" key="6">
    <source>
        <dbReference type="ARBA" id="ARBA00022723"/>
    </source>
</evidence>
<dbReference type="GO" id="GO:0010230">
    <property type="term" value="P:alternative respiration"/>
    <property type="evidence" value="ECO:0007669"/>
    <property type="project" value="TreeGrafter"/>
</dbReference>
<evidence type="ECO:0000256" key="8">
    <source>
        <dbReference type="ARBA" id="ARBA00022946"/>
    </source>
</evidence>
<evidence type="ECO:0000313" key="20">
    <source>
        <dbReference type="Proteomes" id="UP001152320"/>
    </source>
</evidence>
<organism evidence="19 20">
    <name type="scientific">Holothuria leucospilota</name>
    <name type="common">Black long sea cucumber</name>
    <name type="synonym">Mertensiothuria leucospilota</name>
    <dbReference type="NCBI Taxonomy" id="206669"/>
    <lineage>
        <taxon>Eukaryota</taxon>
        <taxon>Metazoa</taxon>
        <taxon>Echinodermata</taxon>
        <taxon>Eleutherozoa</taxon>
        <taxon>Echinozoa</taxon>
        <taxon>Holothuroidea</taxon>
        <taxon>Aspidochirotacea</taxon>
        <taxon>Aspidochirotida</taxon>
        <taxon>Holothuriidae</taxon>
        <taxon>Holothuria</taxon>
    </lineage>
</organism>
<dbReference type="InterPro" id="IPR002680">
    <property type="entry name" value="AOX"/>
</dbReference>
<keyword evidence="8" id="KW-0809">Transit peptide</keyword>
<evidence type="ECO:0000256" key="4">
    <source>
        <dbReference type="ARBA" id="ARBA00022660"/>
    </source>
</evidence>
<comment type="subcellular location">
    <subcellularLocation>
        <location evidence="1">Mitochondrion inner membrane</location>
    </subcellularLocation>
</comment>
<dbReference type="InterPro" id="IPR038659">
    <property type="entry name" value="AOX_sf"/>
</dbReference>
<dbReference type="OrthoDB" id="16906at2759"/>
<keyword evidence="3" id="KW-0813">Transport</keyword>
<dbReference type="FunFam" id="1.20.1260.140:FF:000002">
    <property type="entry name" value="Alternative oxidase"/>
    <property type="match status" value="1"/>
</dbReference>
<evidence type="ECO:0000256" key="18">
    <source>
        <dbReference type="SAM" id="Phobius"/>
    </source>
</evidence>
<dbReference type="PANTHER" id="PTHR31803:SF3">
    <property type="entry name" value="ALTERNATIVE OXIDASE"/>
    <property type="match status" value="1"/>
</dbReference>
<keyword evidence="6 16" id="KW-0479">Metal-binding</keyword>
<feature type="binding site" evidence="16">
    <location>
        <position position="211"/>
    </location>
    <ligand>
        <name>Fe cation</name>
        <dbReference type="ChEBI" id="CHEBI:24875"/>
        <label>1</label>
    </ligand>
</feature>
<keyword evidence="10 18" id="KW-1133">Transmembrane helix</keyword>
<keyword evidence="4" id="KW-0679">Respiratory chain</keyword>
<feature type="binding site" evidence="16">
    <location>
        <position position="208"/>
    </location>
    <ligand>
        <name>Fe cation</name>
        <dbReference type="ChEBI" id="CHEBI:24875"/>
        <label>1</label>
    </ligand>
</feature>
<dbReference type="PIRSF" id="PIRSF005229">
    <property type="entry name" value="AOX"/>
    <property type="match status" value="1"/>
</dbReference>
<dbReference type="Proteomes" id="UP001152320">
    <property type="component" value="Chromosome 9"/>
</dbReference>
<protein>
    <submittedName>
        <fullName evidence="19">Alternative oxidase, mitochondrial</fullName>
    </submittedName>
</protein>
<keyword evidence="20" id="KW-1185">Reference proteome</keyword>
<reference evidence="19" key="1">
    <citation type="submission" date="2021-10" db="EMBL/GenBank/DDBJ databases">
        <title>Tropical sea cucumber genome reveals ecological adaptation and Cuvierian tubules defense mechanism.</title>
        <authorList>
            <person name="Chen T."/>
        </authorList>
    </citation>
    <scope>NUCLEOTIDE SEQUENCE</scope>
    <source>
        <strain evidence="19">Nanhai2018</strain>
        <tissue evidence="19">Muscle</tissue>
    </source>
</reference>
<evidence type="ECO:0000256" key="16">
    <source>
        <dbReference type="PIRSR" id="PIRSR005229-1"/>
    </source>
</evidence>
<name>A0A9Q1C158_HOLLE</name>
<keyword evidence="14 18" id="KW-0472">Membrane</keyword>
<keyword evidence="11" id="KW-0560">Oxidoreductase</keyword>